<reference evidence="2 3" key="1">
    <citation type="submission" date="2019-01" db="EMBL/GenBank/DDBJ databases">
        <title>Ancylomarina salipaludis sp. nov., isolated from a salt marsh.</title>
        <authorList>
            <person name="Yoon J.-H."/>
        </authorList>
    </citation>
    <scope>NUCLEOTIDE SEQUENCE [LARGE SCALE GENOMIC DNA]</scope>
    <source>
        <strain evidence="2 3">SHSM-M15</strain>
    </source>
</reference>
<name>A0A4Q1JQL5_9BACT</name>
<organism evidence="2 3">
    <name type="scientific">Ancylomarina salipaludis</name>
    <dbReference type="NCBI Taxonomy" id="2501299"/>
    <lineage>
        <taxon>Bacteria</taxon>
        <taxon>Pseudomonadati</taxon>
        <taxon>Bacteroidota</taxon>
        <taxon>Bacteroidia</taxon>
        <taxon>Marinilabiliales</taxon>
        <taxon>Marinifilaceae</taxon>
        <taxon>Ancylomarina</taxon>
    </lineage>
</organism>
<dbReference type="InterPro" id="IPR036188">
    <property type="entry name" value="FAD/NAD-bd_sf"/>
</dbReference>
<comment type="caution">
    <text evidence="2">The sequence shown here is derived from an EMBL/GenBank/DDBJ whole genome shotgun (WGS) entry which is preliminary data.</text>
</comment>
<protein>
    <submittedName>
        <fullName evidence="2">FAD-dependent oxidoreductase</fullName>
    </submittedName>
</protein>
<proteinExistence type="predicted"/>
<dbReference type="PIRSF" id="PIRSF038984">
    <property type="entry name" value="FAD_binding_protein"/>
    <property type="match status" value="1"/>
</dbReference>
<dbReference type="Proteomes" id="UP000289703">
    <property type="component" value="Unassembled WGS sequence"/>
</dbReference>
<dbReference type="AlphaFoldDB" id="A0A4Q1JQL5"/>
<gene>
    <name evidence="2" type="ORF">EO244_03555</name>
</gene>
<dbReference type="EMBL" id="SAXA01000002">
    <property type="protein sequence ID" value="RXQ96717.1"/>
    <property type="molecule type" value="Genomic_DNA"/>
</dbReference>
<sequence>MMMTKKYDVIIVGAGPAGIFCAYELVKSGKKLNILMLEKGRGITNRKCPKHYNGGTCTHCKPCSITTGWAGAGAFSDGKLSLSHEVGGTLPKYLGVEKSIELIKYTDEIYLKFGADNDIHGEEFSPEMQDIRRRAIEANLKLVHCPVRHLGTEKAQALYSKLYDYLTGEGVEVQFNSAVNDLIIEDGVIKGVRNGSGDYFADQVMVSVGREGADWLMQKCEQENISTEVGVVDIGVRVECRNEIMQEINDNFYEAKLIHYTKTFDDKVRTFCSNPGGFVSSEYYENNLAVVNGHSFKDLKSDNTNFALLVSQKFTEPFNEPIEYGKHIARLANMLTKNQILVQRFGDFMRGRRTTKERLYRNNIIPTLKDAVPGDLSLVLPHRILKDIREMIMALDKVTPGLASDETLLYGVEVKFYCNVAKVGNDFQSLSVKNLYLGGDGPGITRGLMQASVNGVVIAREFLKKFKD</sequence>
<dbReference type="OrthoDB" id="9806565at2"/>
<dbReference type="Pfam" id="PF21688">
    <property type="entry name" value="FAD-depend_C"/>
    <property type="match status" value="1"/>
</dbReference>
<accession>A0A4Q1JQL5</accession>
<evidence type="ECO:0000313" key="2">
    <source>
        <dbReference type="EMBL" id="RXQ96717.1"/>
    </source>
</evidence>
<dbReference type="PANTHER" id="PTHR43106:SF1">
    <property type="entry name" value="DEHYDROGENASE-RELATED"/>
    <property type="match status" value="1"/>
</dbReference>
<dbReference type="Pfam" id="PF13450">
    <property type="entry name" value="NAD_binding_8"/>
    <property type="match status" value="1"/>
</dbReference>
<evidence type="ECO:0000259" key="1">
    <source>
        <dbReference type="Pfam" id="PF21688"/>
    </source>
</evidence>
<dbReference type="InterPro" id="IPR028348">
    <property type="entry name" value="FAD-binding_protein"/>
</dbReference>
<dbReference type="Gene3D" id="3.50.50.60">
    <property type="entry name" value="FAD/NAD(P)-binding domain"/>
    <property type="match status" value="2"/>
</dbReference>
<dbReference type="SUPFAM" id="SSF51905">
    <property type="entry name" value="FAD/NAD(P)-binding domain"/>
    <property type="match status" value="1"/>
</dbReference>
<evidence type="ECO:0000313" key="3">
    <source>
        <dbReference type="Proteomes" id="UP000289703"/>
    </source>
</evidence>
<dbReference type="PANTHER" id="PTHR43106">
    <property type="entry name" value="DEHYDROGENASE-RELATED"/>
    <property type="match status" value="1"/>
</dbReference>
<keyword evidence="3" id="KW-1185">Reference proteome</keyword>
<dbReference type="InterPro" id="IPR049516">
    <property type="entry name" value="FAD-depend_C"/>
</dbReference>
<feature type="domain" description="FAD-dependent protein C-terminal" evidence="1">
    <location>
        <begin position="234"/>
        <end position="414"/>
    </location>
</feature>